<protein>
    <submittedName>
        <fullName evidence="2">Uncharacterized protein</fullName>
    </submittedName>
</protein>
<name>A0A1M5U0R1_9EURY</name>
<dbReference type="RefSeq" id="WP_073310807.1">
    <property type="nucleotide sequence ID" value="NZ_FQWV01000009.1"/>
</dbReference>
<dbReference type="Proteomes" id="UP000184357">
    <property type="component" value="Unassembled WGS sequence"/>
</dbReference>
<proteinExistence type="predicted"/>
<feature type="region of interest" description="Disordered" evidence="1">
    <location>
        <begin position="70"/>
        <end position="101"/>
    </location>
</feature>
<keyword evidence="3" id="KW-1185">Reference proteome</keyword>
<dbReference type="OrthoDB" id="386762at2157"/>
<evidence type="ECO:0000313" key="2">
    <source>
        <dbReference type="EMBL" id="SHH56579.1"/>
    </source>
</evidence>
<evidence type="ECO:0000313" key="3">
    <source>
        <dbReference type="Proteomes" id="UP000184357"/>
    </source>
</evidence>
<feature type="region of interest" description="Disordered" evidence="1">
    <location>
        <begin position="127"/>
        <end position="152"/>
    </location>
</feature>
<dbReference type="STRING" id="43928.SAMN05443636_2869"/>
<sequence length="152" mass="15657">MNRGRDLERPIEAVQNAAVEHALAAGKSRDALALVGALETLRAGDGDRPRSADPALTALSTTIAALIGQRLSDRRDSSADEAASARAPPTVGDSRGAGDHPAAVGAAVACERFDVAVSRAATLAEVDRSAIEHVRSTRAATGRAANDPSRER</sequence>
<gene>
    <name evidence="2" type="ORF">SAMN05443636_2869</name>
</gene>
<organism evidence="2 3">
    <name type="scientific">Halobaculum gomorrense</name>
    <dbReference type="NCBI Taxonomy" id="43928"/>
    <lineage>
        <taxon>Archaea</taxon>
        <taxon>Methanobacteriati</taxon>
        <taxon>Methanobacteriota</taxon>
        <taxon>Stenosarchaea group</taxon>
        <taxon>Halobacteria</taxon>
        <taxon>Halobacteriales</taxon>
        <taxon>Haloferacaceae</taxon>
        <taxon>Halobaculum</taxon>
    </lineage>
</organism>
<reference evidence="2 3" key="1">
    <citation type="submission" date="2016-11" db="EMBL/GenBank/DDBJ databases">
        <authorList>
            <person name="Jaros S."/>
            <person name="Januszkiewicz K."/>
            <person name="Wedrychowicz H."/>
        </authorList>
    </citation>
    <scope>NUCLEOTIDE SEQUENCE [LARGE SCALE GENOMIC DNA]</scope>
    <source>
        <strain evidence="2 3">DSM 9297</strain>
    </source>
</reference>
<accession>A0A1M5U0R1</accession>
<evidence type="ECO:0000256" key="1">
    <source>
        <dbReference type="SAM" id="MobiDB-lite"/>
    </source>
</evidence>
<dbReference type="AlphaFoldDB" id="A0A1M5U0R1"/>
<dbReference type="EMBL" id="FQWV01000009">
    <property type="protein sequence ID" value="SHH56579.1"/>
    <property type="molecule type" value="Genomic_DNA"/>
</dbReference>